<dbReference type="Gene3D" id="3.40.50.10990">
    <property type="entry name" value="GTP cyclohydrolase II"/>
    <property type="match status" value="1"/>
</dbReference>
<keyword evidence="2" id="KW-0686">Riboflavin biosynthesis</keyword>
<reference evidence="4 5" key="1">
    <citation type="submission" date="2018-11" db="EMBL/GenBank/DDBJ databases">
        <title>Species Designations Belie Phenotypic and Genotypic Heterogeneity in Oral Streptococci.</title>
        <authorList>
            <person name="Velsko I."/>
        </authorList>
    </citation>
    <scope>NUCLEOTIDE SEQUENCE [LARGE SCALE GENOMIC DNA]</scope>
    <source>
        <strain evidence="4 5">BCC37</strain>
    </source>
</reference>
<evidence type="ECO:0000313" key="4">
    <source>
        <dbReference type="EMBL" id="RSI51779.1"/>
    </source>
</evidence>
<accession>A0AB74DQ09</accession>
<gene>
    <name evidence="4" type="primary">ribBA</name>
    <name evidence="4" type="ORF">D8869_07930</name>
</gene>
<proteinExistence type="predicted"/>
<dbReference type="Pfam" id="PF00925">
    <property type="entry name" value="GTP_cyclohydro2"/>
    <property type="match status" value="1"/>
</dbReference>
<dbReference type="PANTHER" id="PTHR21327:SF38">
    <property type="entry name" value="3,4-DIHYDROXY-2-BUTANONE 4-PHOSPHATE SYNTHASE"/>
    <property type="match status" value="1"/>
</dbReference>
<comment type="caution">
    <text evidence="4">The sequence shown here is derived from an EMBL/GenBank/DDBJ whole genome shotgun (WGS) entry which is preliminary data.</text>
</comment>
<dbReference type="Proteomes" id="UP000280406">
    <property type="component" value="Unassembled WGS sequence"/>
</dbReference>
<evidence type="ECO:0000259" key="3">
    <source>
        <dbReference type="Pfam" id="PF00925"/>
    </source>
</evidence>
<dbReference type="AlphaFoldDB" id="A0AB74DQ09"/>
<sequence>MKTENKQSVNILKVTKGQLDISGGDYYLYAFLIYNENRIEEHYALANFSNWNDNDIIPFRINSACLTSEVFGCQRCDCKWQLERAISYISEKGSGVITYHPNHEGLGHGIFEKLNSFKGLGEINRSYKEICSGEEDIRDFKPVKVILEYFNIKNVLLLGNNLRKRRFIDDCGVKVSEVFNLIYDGDIESINRYIDNKSRKPEHFELKKRHGS</sequence>
<dbReference type="InterPro" id="IPR032677">
    <property type="entry name" value="GTP_cyclohydro_II"/>
</dbReference>
<comment type="pathway">
    <text evidence="1">Cofactor biosynthesis; riboflavin biosynthesis.</text>
</comment>
<evidence type="ECO:0000256" key="1">
    <source>
        <dbReference type="ARBA" id="ARBA00005104"/>
    </source>
</evidence>
<evidence type="ECO:0000256" key="2">
    <source>
        <dbReference type="ARBA" id="ARBA00022619"/>
    </source>
</evidence>
<feature type="domain" description="GTP cyclohydrolase II" evidence="3">
    <location>
        <begin position="18"/>
        <end position="178"/>
    </location>
</feature>
<dbReference type="InterPro" id="IPR036144">
    <property type="entry name" value="RibA-like_sf"/>
</dbReference>
<organism evidence="4 5">
    <name type="scientific">Streptococcus sanguinis</name>
    <dbReference type="NCBI Taxonomy" id="1305"/>
    <lineage>
        <taxon>Bacteria</taxon>
        <taxon>Bacillati</taxon>
        <taxon>Bacillota</taxon>
        <taxon>Bacilli</taxon>
        <taxon>Lactobacillales</taxon>
        <taxon>Streptococcaceae</taxon>
        <taxon>Streptococcus</taxon>
    </lineage>
</organism>
<dbReference type="PANTHER" id="PTHR21327">
    <property type="entry name" value="GTP CYCLOHYDROLASE II-RELATED"/>
    <property type="match status" value="1"/>
</dbReference>
<name>A0AB74DQ09_STRSA</name>
<dbReference type="SUPFAM" id="SSF142695">
    <property type="entry name" value="RibA-like"/>
    <property type="match status" value="1"/>
</dbReference>
<evidence type="ECO:0000313" key="5">
    <source>
        <dbReference type="Proteomes" id="UP000280406"/>
    </source>
</evidence>
<dbReference type="GO" id="GO:0009231">
    <property type="term" value="P:riboflavin biosynthetic process"/>
    <property type="evidence" value="ECO:0007669"/>
    <property type="project" value="UniProtKB-KW"/>
</dbReference>
<dbReference type="RefSeq" id="WP_125348344.1">
    <property type="nucleotide sequence ID" value="NZ_CP076615.1"/>
</dbReference>
<protein>
    <submittedName>
        <fullName evidence="4">Riboflavin biosynthesis protein RibBA</fullName>
    </submittedName>
</protein>
<dbReference type="GO" id="GO:0008686">
    <property type="term" value="F:3,4-dihydroxy-2-butanone-4-phosphate synthase activity"/>
    <property type="evidence" value="ECO:0007669"/>
    <property type="project" value="TreeGrafter"/>
</dbReference>
<dbReference type="GO" id="GO:0005829">
    <property type="term" value="C:cytosol"/>
    <property type="evidence" value="ECO:0007669"/>
    <property type="project" value="TreeGrafter"/>
</dbReference>
<dbReference type="EMBL" id="RJND01000005">
    <property type="protein sequence ID" value="RSI51779.1"/>
    <property type="molecule type" value="Genomic_DNA"/>
</dbReference>